<evidence type="ECO:0008006" key="3">
    <source>
        <dbReference type="Google" id="ProtNLM"/>
    </source>
</evidence>
<reference evidence="1 2" key="1">
    <citation type="submission" date="2024-12" db="EMBL/GenBank/DDBJ databases">
        <title>Forecasting of Potato common scab and diversities of Pathogenic streptomyces spp. in china.</title>
        <authorList>
            <person name="Handique U."/>
            <person name="Wu J."/>
        </authorList>
    </citation>
    <scope>NUCLEOTIDE SEQUENCE [LARGE SCALE GENOMIC DNA]</scope>
    <source>
        <strain evidence="1 2">ZRIMU1585</strain>
    </source>
</reference>
<comment type="caution">
    <text evidence="1">The sequence shown here is derived from an EMBL/GenBank/DDBJ whole genome shotgun (WGS) entry which is preliminary data.</text>
</comment>
<organism evidence="1 2">
    <name type="scientific">Streptomyces galilaeus</name>
    <dbReference type="NCBI Taxonomy" id="33899"/>
    <lineage>
        <taxon>Bacteria</taxon>
        <taxon>Bacillati</taxon>
        <taxon>Actinomycetota</taxon>
        <taxon>Actinomycetes</taxon>
        <taxon>Kitasatosporales</taxon>
        <taxon>Streptomycetaceae</taxon>
        <taxon>Streptomyces</taxon>
    </lineage>
</organism>
<proteinExistence type="predicted"/>
<sequence length="238" mass="24022">MEARVVGVDIGSVARGRFAWAAIDAPAPSLAGQGRDPETAVQTLAERLAAGGRAALVLEAPMSVPVPAADRADGWAALGRARTGEGNRAWSAGAGAGALATGIAQAGWLLARLAGTIPGVRATTRPDRWAAPHGPRLLLAEALVSGAGKPVPTAGDPHAADAEAAARALAGRLPGLPRIATDVECAPHGSLNLLAAAALWAGMDLPADELRTDVLVLRARPAPYAAAGERREGDGRRP</sequence>
<dbReference type="RefSeq" id="WP_369277345.1">
    <property type="nucleotide sequence ID" value="NZ_JBJVMW010000011.1"/>
</dbReference>
<protein>
    <recommendedName>
        <fullName evidence="3">DUF429 domain-containing protein</fullName>
    </recommendedName>
</protein>
<name>A0ABW9ILY7_STRGJ</name>
<evidence type="ECO:0000313" key="2">
    <source>
        <dbReference type="Proteomes" id="UP001631993"/>
    </source>
</evidence>
<keyword evidence="2" id="KW-1185">Reference proteome</keyword>
<dbReference type="EMBL" id="JBJVNE010000011">
    <property type="protein sequence ID" value="MFM9648992.1"/>
    <property type="molecule type" value="Genomic_DNA"/>
</dbReference>
<dbReference type="Proteomes" id="UP001631993">
    <property type="component" value="Unassembled WGS sequence"/>
</dbReference>
<evidence type="ECO:0000313" key="1">
    <source>
        <dbReference type="EMBL" id="MFM9648992.1"/>
    </source>
</evidence>
<gene>
    <name evidence="1" type="ORF">ACKI1S_22940</name>
</gene>
<accession>A0ABW9ILY7</accession>